<gene>
    <name evidence="1" type="ORF">SAMN05660874_03453</name>
</gene>
<evidence type="ECO:0000313" key="1">
    <source>
        <dbReference type="EMBL" id="SFS80779.1"/>
    </source>
</evidence>
<organism evidence="1 2">
    <name type="scientific">Saccharopolyspora flava</name>
    <dbReference type="NCBI Taxonomy" id="95161"/>
    <lineage>
        <taxon>Bacteria</taxon>
        <taxon>Bacillati</taxon>
        <taxon>Actinomycetota</taxon>
        <taxon>Actinomycetes</taxon>
        <taxon>Pseudonocardiales</taxon>
        <taxon>Pseudonocardiaceae</taxon>
        <taxon>Saccharopolyspora</taxon>
    </lineage>
</organism>
<dbReference type="Proteomes" id="UP000198852">
    <property type="component" value="Unassembled WGS sequence"/>
</dbReference>
<accession>A0A1I6SV21</accession>
<dbReference type="EMBL" id="FOZX01000005">
    <property type="protein sequence ID" value="SFS80779.1"/>
    <property type="molecule type" value="Genomic_DNA"/>
</dbReference>
<sequence>MNGQEALRELIERLEARARQSLCTNDEQNRRFIRTGLHVAADEARMLMRELDEENLHPQWNRMPLR</sequence>
<proteinExistence type="predicted"/>
<protein>
    <submittedName>
        <fullName evidence="1">Uncharacterized protein</fullName>
    </submittedName>
</protein>
<keyword evidence="2" id="KW-1185">Reference proteome</keyword>
<dbReference type="AlphaFoldDB" id="A0A1I6SV21"/>
<reference evidence="2" key="1">
    <citation type="submission" date="2016-10" db="EMBL/GenBank/DDBJ databases">
        <authorList>
            <person name="Varghese N."/>
            <person name="Submissions S."/>
        </authorList>
    </citation>
    <scope>NUCLEOTIDE SEQUENCE [LARGE SCALE GENOMIC DNA]</scope>
    <source>
        <strain evidence="2">DSM 44771</strain>
    </source>
</reference>
<name>A0A1I6SV21_9PSEU</name>
<evidence type="ECO:0000313" key="2">
    <source>
        <dbReference type="Proteomes" id="UP000198852"/>
    </source>
</evidence>
<dbReference type="RefSeq" id="WP_093418950.1">
    <property type="nucleotide sequence ID" value="NZ_FOZX01000005.1"/>
</dbReference>